<evidence type="ECO:0000256" key="1">
    <source>
        <dbReference type="ARBA" id="ARBA00023157"/>
    </source>
</evidence>
<dbReference type="GO" id="GO:0005615">
    <property type="term" value="C:extracellular space"/>
    <property type="evidence" value="ECO:0007669"/>
    <property type="project" value="TreeGrafter"/>
</dbReference>
<dbReference type="InterPro" id="IPR002181">
    <property type="entry name" value="Fibrinogen_a/b/g_C_dom"/>
</dbReference>
<feature type="domain" description="Fibrinogen C-terminal" evidence="2">
    <location>
        <begin position="65"/>
        <end position="294"/>
    </location>
</feature>
<accession>A0A8B6FJL4</accession>
<dbReference type="PROSITE" id="PS51406">
    <property type="entry name" value="FIBRINOGEN_C_2"/>
    <property type="match status" value="1"/>
</dbReference>
<dbReference type="EMBL" id="UYJE01007038">
    <property type="protein sequence ID" value="VDI51265.1"/>
    <property type="molecule type" value="Genomic_DNA"/>
</dbReference>
<name>A0A8B6FJL4_MYTGA</name>
<dbReference type="PROSITE" id="PS00514">
    <property type="entry name" value="FIBRINOGEN_C_1"/>
    <property type="match status" value="1"/>
</dbReference>
<evidence type="ECO:0000259" key="2">
    <source>
        <dbReference type="PROSITE" id="PS51406"/>
    </source>
</evidence>
<dbReference type="SUPFAM" id="SSF56496">
    <property type="entry name" value="Fibrinogen C-terminal domain-like"/>
    <property type="match status" value="1"/>
</dbReference>
<dbReference type="OrthoDB" id="7735550at2759"/>
<dbReference type="AlphaFoldDB" id="A0A8B6FJL4"/>
<evidence type="ECO:0000313" key="3">
    <source>
        <dbReference type="EMBL" id="VDI51265.1"/>
    </source>
</evidence>
<gene>
    <name evidence="3" type="ORF">MGAL_10B070613</name>
</gene>
<dbReference type="PANTHER" id="PTHR19143">
    <property type="entry name" value="FIBRINOGEN/TENASCIN/ANGIOPOEITIN"/>
    <property type="match status" value="1"/>
</dbReference>
<comment type="caution">
    <text evidence="3">The sequence shown here is derived from an EMBL/GenBank/DDBJ whole genome shotgun (WGS) entry which is preliminary data.</text>
</comment>
<dbReference type="Proteomes" id="UP000596742">
    <property type="component" value="Unassembled WGS sequence"/>
</dbReference>
<keyword evidence="1" id="KW-1015">Disulfide bond</keyword>
<sequence>MSSVTFYGEAANKIVELLSDNIASKTVTEKPEEIKTVAENQTEIKTVTDTPKVTTEQNDEESELTCKVKRPTDCGDLDKLTCKSGIYQIFPDKTSGFKVFCEMDKHGGGWTAFQRRINGKTIFYRDWDSYKRGFGNQSEEFWLGNDHLHQLTSQGKYKMRIDMEDFENNRKYALYEKFGVGSESSGYILDVNGYSGDADFEKSFLNTFRKQCGDSLANHNRQKFSTKDKDNDKYSKSCAVAFKGAWWYNACHHSNLNGLYLKGKHKSYADGVNWHDFKGNYYSLKETIMMIRKF</sequence>
<proteinExistence type="predicted"/>
<dbReference type="InterPro" id="IPR050373">
    <property type="entry name" value="Fibrinogen_C-term_domain"/>
</dbReference>
<dbReference type="PANTHER" id="PTHR19143:SF458">
    <property type="entry name" value="FIBRINOGEN C-TERMINAL DOMAIN-CONTAINING PROTEIN-RELATED"/>
    <property type="match status" value="1"/>
</dbReference>
<evidence type="ECO:0000313" key="4">
    <source>
        <dbReference type="Proteomes" id="UP000596742"/>
    </source>
</evidence>
<dbReference type="InterPro" id="IPR014716">
    <property type="entry name" value="Fibrinogen_a/b/g_C_1"/>
</dbReference>
<dbReference type="CDD" id="cd00087">
    <property type="entry name" value="FReD"/>
    <property type="match status" value="1"/>
</dbReference>
<dbReference type="NCBIfam" id="NF040941">
    <property type="entry name" value="GGGWT_bact"/>
    <property type="match status" value="1"/>
</dbReference>
<dbReference type="Pfam" id="PF00147">
    <property type="entry name" value="Fibrinogen_C"/>
    <property type="match status" value="1"/>
</dbReference>
<organism evidence="3 4">
    <name type="scientific">Mytilus galloprovincialis</name>
    <name type="common">Mediterranean mussel</name>
    <dbReference type="NCBI Taxonomy" id="29158"/>
    <lineage>
        <taxon>Eukaryota</taxon>
        <taxon>Metazoa</taxon>
        <taxon>Spiralia</taxon>
        <taxon>Lophotrochozoa</taxon>
        <taxon>Mollusca</taxon>
        <taxon>Bivalvia</taxon>
        <taxon>Autobranchia</taxon>
        <taxon>Pteriomorphia</taxon>
        <taxon>Mytilida</taxon>
        <taxon>Mytiloidea</taxon>
        <taxon>Mytilidae</taxon>
        <taxon>Mytilinae</taxon>
        <taxon>Mytilus</taxon>
    </lineage>
</organism>
<dbReference type="InterPro" id="IPR036056">
    <property type="entry name" value="Fibrinogen-like_C"/>
</dbReference>
<dbReference type="SMART" id="SM00186">
    <property type="entry name" value="FBG"/>
    <property type="match status" value="1"/>
</dbReference>
<dbReference type="Gene3D" id="3.90.215.10">
    <property type="entry name" value="Gamma Fibrinogen, chain A, domain 1"/>
    <property type="match status" value="1"/>
</dbReference>
<protein>
    <recommendedName>
        <fullName evidence="2">Fibrinogen C-terminal domain-containing protein</fullName>
    </recommendedName>
</protein>
<keyword evidence="4" id="KW-1185">Reference proteome</keyword>
<dbReference type="InterPro" id="IPR020837">
    <property type="entry name" value="Fibrinogen_CS"/>
</dbReference>
<dbReference type="FunFam" id="3.90.215.10:FF:000001">
    <property type="entry name" value="Tenascin isoform 1"/>
    <property type="match status" value="1"/>
</dbReference>
<reference evidence="3" key="1">
    <citation type="submission" date="2018-11" db="EMBL/GenBank/DDBJ databases">
        <authorList>
            <person name="Alioto T."/>
            <person name="Alioto T."/>
        </authorList>
    </citation>
    <scope>NUCLEOTIDE SEQUENCE</scope>
</reference>